<reference evidence="1" key="1">
    <citation type="journal article" date="2013" name="J. Plant Res.">
        <title>Effect of fungi and light on seed germination of three Opuntia species from semiarid lands of central Mexico.</title>
        <authorList>
            <person name="Delgado-Sanchez P."/>
            <person name="Jimenez-Bremont J.F."/>
            <person name="Guerrero-Gonzalez Mde L."/>
            <person name="Flores J."/>
        </authorList>
    </citation>
    <scope>NUCLEOTIDE SEQUENCE</scope>
    <source>
        <tissue evidence="1">Cladode</tissue>
    </source>
</reference>
<proteinExistence type="predicted"/>
<name>A0A7C8ZMW8_OPUST</name>
<reference evidence="1" key="2">
    <citation type="submission" date="2020-07" db="EMBL/GenBank/DDBJ databases">
        <authorList>
            <person name="Vera ALvarez R."/>
            <person name="Arias-Moreno D.M."/>
            <person name="Jimenez-Jacinto V."/>
            <person name="Jimenez-Bremont J.F."/>
            <person name="Swaminathan K."/>
            <person name="Moose S.P."/>
            <person name="Guerrero-Gonzalez M.L."/>
            <person name="Marino-Ramirez L."/>
            <person name="Landsman D."/>
            <person name="Rodriguez-Kessler M."/>
            <person name="Delgado-Sanchez P."/>
        </authorList>
    </citation>
    <scope>NUCLEOTIDE SEQUENCE</scope>
    <source>
        <tissue evidence="1">Cladode</tissue>
    </source>
</reference>
<accession>A0A7C8ZMW8</accession>
<organism evidence="1">
    <name type="scientific">Opuntia streptacantha</name>
    <name type="common">Prickly pear cactus</name>
    <name type="synonym">Opuntia cardona</name>
    <dbReference type="NCBI Taxonomy" id="393608"/>
    <lineage>
        <taxon>Eukaryota</taxon>
        <taxon>Viridiplantae</taxon>
        <taxon>Streptophyta</taxon>
        <taxon>Embryophyta</taxon>
        <taxon>Tracheophyta</taxon>
        <taxon>Spermatophyta</taxon>
        <taxon>Magnoliopsida</taxon>
        <taxon>eudicotyledons</taxon>
        <taxon>Gunneridae</taxon>
        <taxon>Pentapetalae</taxon>
        <taxon>Caryophyllales</taxon>
        <taxon>Cactineae</taxon>
        <taxon>Cactaceae</taxon>
        <taxon>Opuntioideae</taxon>
        <taxon>Opuntia</taxon>
    </lineage>
</organism>
<dbReference type="EMBL" id="GISG01144189">
    <property type="protein sequence ID" value="MBA4645953.1"/>
    <property type="molecule type" value="Transcribed_RNA"/>
</dbReference>
<dbReference type="AlphaFoldDB" id="A0A7C8ZMW8"/>
<protein>
    <submittedName>
        <fullName evidence="1">Uncharacterized protein</fullName>
    </submittedName>
</protein>
<evidence type="ECO:0000313" key="1">
    <source>
        <dbReference type="EMBL" id="MBA4645953.1"/>
    </source>
</evidence>
<sequence>MNRWFSQRSGIRVPPSGITTRLQVLPIPVLPCRRFRSTMCLQGDRVGVRTRCLMPICSLCLLQFRFPGTMFSNTGRFLRRVRFRFPLGSQVQDRCTAEDRWSDQWERLIRMRSKCKGIWLPGRDQEVSLFTMG</sequence>